<dbReference type="SMART" id="SM00494">
    <property type="entry name" value="ChtBD2"/>
    <property type="match status" value="2"/>
</dbReference>
<dbReference type="SUPFAM" id="SSF57625">
    <property type="entry name" value="Invertebrate chitin-binding proteins"/>
    <property type="match status" value="2"/>
</dbReference>
<evidence type="ECO:0000256" key="1">
    <source>
        <dbReference type="ARBA" id="ARBA00022669"/>
    </source>
</evidence>
<dbReference type="EMBL" id="PZQS01000004">
    <property type="protein sequence ID" value="PVD31457.1"/>
    <property type="molecule type" value="Genomic_DNA"/>
</dbReference>
<dbReference type="PANTHER" id="PTHR23301:SF0">
    <property type="entry name" value="CHITIN-BINDING TYPE-2 DOMAIN-CONTAINING PROTEIN-RELATED"/>
    <property type="match status" value="1"/>
</dbReference>
<dbReference type="OrthoDB" id="9900437at2759"/>
<dbReference type="Gene3D" id="2.170.140.10">
    <property type="entry name" value="Chitin binding domain"/>
    <property type="match status" value="2"/>
</dbReference>
<dbReference type="Proteomes" id="UP000245119">
    <property type="component" value="Linkage Group LG4"/>
</dbReference>
<dbReference type="InterPro" id="IPR036508">
    <property type="entry name" value="Chitin-bd_dom_sf"/>
</dbReference>
<dbReference type="AlphaFoldDB" id="A0A2T7PDG2"/>
<dbReference type="PROSITE" id="PS50940">
    <property type="entry name" value="CHIT_BIND_II"/>
    <property type="match status" value="2"/>
</dbReference>
<evidence type="ECO:0000256" key="2">
    <source>
        <dbReference type="ARBA" id="ARBA00022729"/>
    </source>
</evidence>
<keyword evidence="1" id="KW-0147">Chitin-binding</keyword>
<reference evidence="9 10" key="1">
    <citation type="submission" date="2018-04" db="EMBL/GenBank/DDBJ databases">
        <title>The genome of golden apple snail Pomacea canaliculata provides insight into stress tolerance and invasive adaptation.</title>
        <authorList>
            <person name="Liu C."/>
            <person name="Liu B."/>
            <person name="Ren Y."/>
            <person name="Zhang Y."/>
            <person name="Wang H."/>
            <person name="Li S."/>
            <person name="Jiang F."/>
            <person name="Yin L."/>
            <person name="Zhang G."/>
            <person name="Qian W."/>
            <person name="Fan W."/>
        </authorList>
    </citation>
    <scope>NUCLEOTIDE SEQUENCE [LARGE SCALE GENOMIC DNA]</scope>
    <source>
        <strain evidence="9">SZHN2017</strain>
        <tissue evidence="9">Muscle</tissue>
    </source>
</reference>
<evidence type="ECO:0000256" key="6">
    <source>
        <dbReference type="SAM" id="SignalP"/>
    </source>
</evidence>
<evidence type="ECO:0000259" key="7">
    <source>
        <dbReference type="PROSITE" id="PS50090"/>
    </source>
</evidence>
<feature type="signal peptide" evidence="6">
    <location>
        <begin position="1"/>
        <end position="21"/>
    </location>
</feature>
<keyword evidence="4" id="KW-1015">Disulfide bond</keyword>
<feature type="domain" description="Chitin-binding type-2" evidence="8">
    <location>
        <begin position="89"/>
        <end position="149"/>
    </location>
</feature>
<feature type="chain" id="PRO_5015568793" description="Nuclear apoptosis-inducing factor 1" evidence="6">
    <location>
        <begin position="22"/>
        <end position="402"/>
    </location>
</feature>
<gene>
    <name evidence="9" type="ORF">C0Q70_06869</name>
</gene>
<accession>A0A2T7PDG2</accession>
<proteinExistence type="predicted"/>
<dbReference type="Pfam" id="PF01607">
    <property type="entry name" value="CBM_14"/>
    <property type="match status" value="2"/>
</dbReference>
<evidence type="ECO:0000256" key="5">
    <source>
        <dbReference type="ARBA" id="ARBA00023180"/>
    </source>
</evidence>
<name>A0A2T7PDG2_POMCA</name>
<feature type="domain" description="Chitin-binding type-2" evidence="8">
    <location>
        <begin position="32"/>
        <end position="88"/>
    </location>
</feature>
<dbReference type="Pfam" id="PF13873">
    <property type="entry name" value="Myb_DNA-bind_5"/>
    <property type="match status" value="1"/>
</dbReference>
<evidence type="ECO:0000313" key="10">
    <source>
        <dbReference type="Proteomes" id="UP000245119"/>
    </source>
</evidence>
<dbReference type="GO" id="GO:0005576">
    <property type="term" value="C:extracellular region"/>
    <property type="evidence" value="ECO:0007669"/>
    <property type="project" value="InterPro"/>
</dbReference>
<dbReference type="GO" id="GO:0008061">
    <property type="term" value="F:chitin binding"/>
    <property type="evidence" value="ECO:0007669"/>
    <property type="project" value="UniProtKB-KW"/>
</dbReference>
<keyword evidence="2 6" id="KW-0732">Signal</keyword>
<dbReference type="InterPro" id="IPR051940">
    <property type="entry name" value="Chitin_bind-dev_reg"/>
</dbReference>
<sequence length="402" mass="45442">MNAAAAILFVCIVNVVHRTEGVPKDGKPDDTFYDCTGLDDGLYIGDCTHFYRCENETTRMLPCPGKLVVNEKQMWCDYKSLVKPPCGTAPNCTGIIDGNYPDFSSRCQQFYTCLHEEFYGYTKCAASLIFNPEKNNCDWPFLVKPPCGTGSERVWPSKPDENSAIIGEDPALEDGINVVMDPKRTVSEGEELSSSNPSKKQRRANWTSREIWMLLEEVKLERECIMCPQTNETSNKKKAVTWQKIADRLTATCGVDIRTAQNVREKWGFLKSDAQSRRHKQKTLGGGAVKESEYDNMILEIIGEDSALIDGINDIPLTPSFTERVLDLEHDVSQISKGKKNEKKSVLQYPFAESSLMEEFLKSEIERNKSIVELNKLKAEKLKLEIERLKGNQSNLDTCQYT</sequence>
<keyword evidence="10" id="KW-1185">Reference proteome</keyword>
<dbReference type="InterPro" id="IPR001005">
    <property type="entry name" value="SANT/Myb"/>
</dbReference>
<protein>
    <recommendedName>
        <fullName evidence="11">Nuclear apoptosis-inducing factor 1</fullName>
    </recommendedName>
</protein>
<evidence type="ECO:0008006" key="11">
    <source>
        <dbReference type="Google" id="ProtNLM"/>
    </source>
</evidence>
<evidence type="ECO:0000313" key="9">
    <source>
        <dbReference type="EMBL" id="PVD31457.1"/>
    </source>
</evidence>
<dbReference type="PANTHER" id="PTHR23301">
    <property type="entry name" value="CHITIN BINDING PERITROPHIN-A"/>
    <property type="match status" value="1"/>
</dbReference>
<dbReference type="PROSITE" id="PS50090">
    <property type="entry name" value="MYB_LIKE"/>
    <property type="match status" value="1"/>
</dbReference>
<evidence type="ECO:0000259" key="8">
    <source>
        <dbReference type="PROSITE" id="PS50940"/>
    </source>
</evidence>
<organism evidence="9 10">
    <name type="scientific">Pomacea canaliculata</name>
    <name type="common">Golden apple snail</name>
    <dbReference type="NCBI Taxonomy" id="400727"/>
    <lineage>
        <taxon>Eukaryota</taxon>
        <taxon>Metazoa</taxon>
        <taxon>Spiralia</taxon>
        <taxon>Lophotrochozoa</taxon>
        <taxon>Mollusca</taxon>
        <taxon>Gastropoda</taxon>
        <taxon>Caenogastropoda</taxon>
        <taxon>Architaenioglossa</taxon>
        <taxon>Ampullarioidea</taxon>
        <taxon>Ampullariidae</taxon>
        <taxon>Pomacea</taxon>
    </lineage>
</organism>
<keyword evidence="5" id="KW-0325">Glycoprotein</keyword>
<dbReference type="InterPro" id="IPR028002">
    <property type="entry name" value="Myb_DNA-bind_5"/>
</dbReference>
<feature type="domain" description="Myb-like" evidence="7">
    <location>
        <begin position="198"/>
        <end position="267"/>
    </location>
</feature>
<keyword evidence="3" id="KW-0677">Repeat</keyword>
<evidence type="ECO:0000256" key="3">
    <source>
        <dbReference type="ARBA" id="ARBA00022737"/>
    </source>
</evidence>
<evidence type="ECO:0000256" key="4">
    <source>
        <dbReference type="ARBA" id="ARBA00023157"/>
    </source>
</evidence>
<dbReference type="InterPro" id="IPR002557">
    <property type="entry name" value="Chitin-bd_dom"/>
</dbReference>
<comment type="caution">
    <text evidence="9">The sequence shown here is derived from an EMBL/GenBank/DDBJ whole genome shotgun (WGS) entry which is preliminary data.</text>
</comment>